<dbReference type="NCBIfam" id="TIGR00040">
    <property type="entry name" value="yfcE"/>
    <property type="match status" value="1"/>
</dbReference>
<dbReference type="PANTHER" id="PTHR43165:SF1">
    <property type="entry name" value="PHOSPHODIESTERASE MJ0936"/>
    <property type="match status" value="1"/>
</dbReference>
<accession>A0A843ACB6</accession>
<comment type="cofactor">
    <cofactor evidence="1">
        <name>a divalent metal cation</name>
        <dbReference type="ChEBI" id="CHEBI:60240"/>
    </cofactor>
</comment>
<comment type="similarity">
    <text evidence="1">Belongs to the metallophosphoesterase superfamily. YfcE family.</text>
</comment>
<dbReference type="GO" id="GO:0016787">
    <property type="term" value="F:hydrolase activity"/>
    <property type="evidence" value="ECO:0007669"/>
    <property type="project" value="UniProtKB-UniRule"/>
</dbReference>
<evidence type="ECO:0000313" key="4">
    <source>
        <dbReference type="Proteomes" id="UP000652307"/>
    </source>
</evidence>
<keyword evidence="1" id="KW-0479">Metal-binding</keyword>
<dbReference type="InterPro" id="IPR041802">
    <property type="entry name" value="MPP_YfcE"/>
</dbReference>
<dbReference type="CDD" id="cd00841">
    <property type="entry name" value="MPP_YfcE"/>
    <property type="match status" value="1"/>
</dbReference>
<dbReference type="InterPro" id="IPR024654">
    <property type="entry name" value="Calcineurin-like_PHP_lpxH"/>
</dbReference>
<dbReference type="GO" id="GO:0046872">
    <property type="term" value="F:metal ion binding"/>
    <property type="evidence" value="ECO:0007669"/>
    <property type="project" value="UniProtKB-KW"/>
</dbReference>
<dbReference type="Gene3D" id="3.60.21.10">
    <property type="match status" value="1"/>
</dbReference>
<reference evidence="3" key="1">
    <citation type="submission" date="2020-10" db="EMBL/GenBank/DDBJ databases">
        <title>Fervidococcus fontis strain 3639Fd - the first crenarchaeon capable of growth on lipids.</title>
        <authorList>
            <person name="Kochetkova T.V."/>
            <person name="Elcheninov A.G."/>
            <person name="Toschakov S.V."/>
            <person name="Kublanov I.V."/>
        </authorList>
    </citation>
    <scope>NUCLEOTIDE SEQUENCE</scope>
    <source>
        <strain evidence="3">3639Fd</strain>
    </source>
</reference>
<dbReference type="InterPro" id="IPR053193">
    <property type="entry name" value="MetalloPDE_YfcE-like"/>
</dbReference>
<sequence length="170" mass="18911">MKIGIISDTHDNMKNISMFLEIMKSHEVELLIHLGDFSSPFAFKSIFSSYQNRGYAVFGNNDGDRVVLTKMAMRMGIEVAESVNPVSIEGRRFFLMHGFGSPELTSEIAEAVARSGKYDYVLFGHTHSLRISQMERALLINPGEASGALTQKATAVILEIPENRVEVVEL</sequence>
<dbReference type="AlphaFoldDB" id="A0A843ACB6"/>
<dbReference type="EMBL" id="JADEZV010000001">
    <property type="protein sequence ID" value="MBE9390737.1"/>
    <property type="molecule type" value="Genomic_DNA"/>
</dbReference>
<evidence type="ECO:0000259" key="2">
    <source>
        <dbReference type="Pfam" id="PF12850"/>
    </source>
</evidence>
<name>A0A843ACB6_9CREN</name>
<dbReference type="InterPro" id="IPR029052">
    <property type="entry name" value="Metallo-depent_PP-like"/>
</dbReference>
<gene>
    <name evidence="3" type="ORF">IOK49_01375</name>
</gene>
<dbReference type="EC" id="3.1.4.-" evidence="1"/>
<comment type="caution">
    <text evidence="3">The sequence shown here is derived from an EMBL/GenBank/DDBJ whole genome shotgun (WGS) entry which is preliminary data.</text>
</comment>
<dbReference type="Proteomes" id="UP000652307">
    <property type="component" value="Unassembled WGS sequence"/>
</dbReference>
<organism evidence="3 4">
    <name type="scientific">Fervidicoccus fontis</name>
    <dbReference type="NCBI Taxonomy" id="683846"/>
    <lineage>
        <taxon>Archaea</taxon>
        <taxon>Thermoproteota</taxon>
        <taxon>Thermoprotei</taxon>
        <taxon>Fervidicoccales</taxon>
        <taxon>Fervidicoccaceae</taxon>
        <taxon>Fervidicoccus</taxon>
    </lineage>
</organism>
<dbReference type="Pfam" id="PF12850">
    <property type="entry name" value="Metallophos_2"/>
    <property type="match status" value="1"/>
</dbReference>
<proteinExistence type="inferred from homology"/>
<dbReference type="InterPro" id="IPR000979">
    <property type="entry name" value="Phosphodiesterase_MJ0936/Vps29"/>
</dbReference>
<evidence type="ECO:0000313" key="3">
    <source>
        <dbReference type="EMBL" id="MBE9390737.1"/>
    </source>
</evidence>
<dbReference type="SUPFAM" id="SSF56300">
    <property type="entry name" value="Metallo-dependent phosphatases"/>
    <property type="match status" value="1"/>
</dbReference>
<dbReference type="PANTHER" id="PTHR43165">
    <property type="entry name" value="METALLOPHOSPHOESTERASE"/>
    <property type="match status" value="1"/>
</dbReference>
<protein>
    <recommendedName>
        <fullName evidence="1">Phosphoesterase</fullName>
        <ecNumber evidence="1">3.1.4.-</ecNumber>
    </recommendedName>
</protein>
<evidence type="ECO:0000256" key="1">
    <source>
        <dbReference type="RuleBase" id="RU362039"/>
    </source>
</evidence>
<dbReference type="RefSeq" id="WP_193803326.1">
    <property type="nucleotide sequence ID" value="NZ_JADEZV010000001.1"/>
</dbReference>
<feature type="domain" description="Calcineurin-like phosphoesterase" evidence="2">
    <location>
        <begin position="1"/>
        <end position="161"/>
    </location>
</feature>